<dbReference type="EMBL" id="MT142258">
    <property type="protein sequence ID" value="QJA77012.1"/>
    <property type="molecule type" value="Genomic_DNA"/>
</dbReference>
<evidence type="ECO:0000313" key="2">
    <source>
        <dbReference type="EMBL" id="QJA53607.1"/>
    </source>
</evidence>
<protein>
    <submittedName>
        <fullName evidence="2">Uncharacterized protein</fullName>
    </submittedName>
</protein>
<feature type="region of interest" description="Disordered" evidence="1">
    <location>
        <begin position="1"/>
        <end position="41"/>
    </location>
</feature>
<organism evidence="2">
    <name type="scientific">viral metagenome</name>
    <dbReference type="NCBI Taxonomy" id="1070528"/>
    <lineage>
        <taxon>unclassified sequences</taxon>
        <taxon>metagenomes</taxon>
        <taxon>organismal metagenomes</taxon>
    </lineage>
</organism>
<evidence type="ECO:0000256" key="1">
    <source>
        <dbReference type="SAM" id="MobiDB-lite"/>
    </source>
</evidence>
<sequence>MSSEPTEKPSEKKLKNLIPFKKNDPRTKRLQSKGGKSKSAKKAVANALRKRKWCEPKCSMYFSCPFVNMSQKQYEGRCALKKQDAKVQGMIVDLLLDPDKIIDNMKRVLADMSWEALGNFKNKAILFDKLKDLYETVHAKKISHDITGGSFTVVIKEPKVLQETKAKKEKKQAEDSASQT</sequence>
<feature type="compositionally biased region" description="Basic and acidic residues" evidence="1">
    <location>
        <begin position="1"/>
        <end position="14"/>
    </location>
</feature>
<reference evidence="2" key="1">
    <citation type="submission" date="2020-03" db="EMBL/GenBank/DDBJ databases">
        <title>The deep terrestrial virosphere.</title>
        <authorList>
            <person name="Holmfeldt K."/>
            <person name="Nilsson E."/>
            <person name="Simone D."/>
            <person name="Lopez-Fernandez M."/>
            <person name="Wu X."/>
            <person name="de Brujin I."/>
            <person name="Lundin D."/>
            <person name="Andersson A."/>
            <person name="Bertilsson S."/>
            <person name="Dopson M."/>
        </authorList>
    </citation>
    <scope>NUCLEOTIDE SEQUENCE</scope>
    <source>
        <strain evidence="3">MM415A01379</strain>
        <strain evidence="2">TM448A03744</strain>
    </source>
</reference>
<accession>A0A6H2A212</accession>
<name>A0A6H2A212_9ZZZZ</name>
<feature type="compositionally biased region" description="Basic residues" evidence="1">
    <location>
        <begin position="28"/>
        <end position="41"/>
    </location>
</feature>
<dbReference type="AlphaFoldDB" id="A0A6H2A212"/>
<evidence type="ECO:0000313" key="3">
    <source>
        <dbReference type="EMBL" id="QJA77012.1"/>
    </source>
</evidence>
<proteinExistence type="predicted"/>
<dbReference type="EMBL" id="MT144435">
    <property type="protein sequence ID" value="QJA53607.1"/>
    <property type="molecule type" value="Genomic_DNA"/>
</dbReference>
<gene>
    <name evidence="3" type="ORF">MM415A01379_0008</name>
    <name evidence="2" type="ORF">TM448A03744_0005</name>
</gene>